<dbReference type="InterPro" id="IPR027417">
    <property type="entry name" value="P-loop_NTPase"/>
</dbReference>
<dbReference type="Proteomes" id="UP000316313">
    <property type="component" value="Chromosome"/>
</dbReference>
<evidence type="ECO:0000256" key="3">
    <source>
        <dbReference type="ARBA" id="ARBA00022777"/>
    </source>
</evidence>
<sequence length="307" mass="35057">MSKQKYSIPSHLKITDGSKFSLSHFDPNEKLGYTHHTAKKRLRDCIEKLTVLQEKLAAHASQGILIVLQGMDTSGKDGAIRHAFSGLNPQGLHVVSFKTPAGPEAKRDDLWRIHLALPAYGEITIFNRSHYEDVLVTRVHPDIMRARNLNPDTPHFWQKRLTDLKNFEAYLSHQNIHIIKIFLNISKDEQKKRLLKRLDQPEKRWKFSSSDLAERSYWESYQSAYENAIQATSTEEAPWYVVPANHKWLARLITAEALLEKLEALHLSPPETKLSKELTHAKAQLLSQGKAKSQEKTNATKKAVSNS</sequence>
<keyword evidence="3 6" id="KW-0418">Kinase</keyword>
<keyword evidence="2" id="KW-0808">Transferase</keyword>
<evidence type="ECO:0000313" key="6">
    <source>
        <dbReference type="EMBL" id="QDH17218.1"/>
    </source>
</evidence>
<dbReference type="GO" id="GO:0006797">
    <property type="term" value="P:polyphosphate metabolic process"/>
    <property type="evidence" value="ECO:0007669"/>
    <property type="project" value="InterPro"/>
</dbReference>
<evidence type="ECO:0000313" key="7">
    <source>
        <dbReference type="Proteomes" id="UP000316313"/>
    </source>
</evidence>
<dbReference type="EMBL" id="CP038141">
    <property type="protein sequence ID" value="QDH17218.1"/>
    <property type="molecule type" value="Genomic_DNA"/>
</dbReference>
<dbReference type="KEGG" id="ssam:E3D00_06320"/>
<dbReference type="InterPro" id="IPR022300">
    <property type="entry name" value="PPK2-rel_1"/>
</dbReference>
<evidence type="ECO:0000256" key="2">
    <source>
        <dbReference type="ARBA" id="ARBA00022679"/>
    </source>
</evidence>
<protein>
    <submittedName>
        <fullName evidence="6">Polyphosphate kinase 2 family protein</fullName>
    </submittedName>
</protein>
<proteinExistence type="inferred from homology"/>
<dbReference type="PANTHER" id="PTHR34383">
    <property type="entry name" value="POLYPHOSPHATE:AMP PHOSPHOTRANSFERASE-RELATED"/>
    <property type="match status" value="1"/>
</dbReference>
<dbReference type="AlphaFoldDB" id="A0A4Y6UKP7"/>
<feature type="region of interest" description="Disordered" evidence="4">
    <location>
        <begin position="285"/>
        <end position="307"/>
    </location>
</feature>
<accession>A0A4Y6UKP7</accession>
<dbReference type="OrthoDB" id="9775224at2"/>
<dbReference type="NCBIfam" id="TIGR03709">
    <property type="entry name" value="PPK2_rel_1"/>
    <property type="match status" value="1"/>
</dbReference>
<dbReference type="Gene3D" id="3.40.50.300">
    <property type="entry name" value="P-loop containing nucleotide triphosphate hydrolases"/>
    <property type="match status" value="1"/>
</dbReference>
<dbReference type="InterPro" id="IPR016898">
    <property type="entry name" value="Polyphosphate_phosphotransfera"/>
</dbReference>
<evidence type="ECO:0000256" key="4">
    <source>
        <dbReference type="SAM" id="MobiDB-lite"/>
    </source>
</evidence>
<feature type="domain" description="Polyphosphate kinase-2-related" evidence="5">
    <location>
        <begin position="37"/>
        <end position="264"/>
    </location>
</feature>
<name>A0A4Y6UKP7_9PROT</name>
<dbReference type="PIRSF" id="PIRSF028756">
    <property type="entry name" value="PPK2_prd"/>
    <property type="match status" value="1"/>
</dbReference>
<dbReference type="Pfam" id="PF03976">
    <property type="entry name" value="PPK2"/>
    <property type="match status" value="1"/>
</dbReference>
<dbReference type="SUPFAM" id="SSF52540">
    <property type="entry name" value="P-loop containing nucleoside triphosphate hydrolases"/>
    <property type="match status" value="1"/>
</dbReference>
<reference evidence="6 7" key="1">
    <citation type="submission" date="2019-03" db="EMBL/GenBank/DDBJ databases">
        <title>The complete genome sequence of Swingsia samuiensis NBRC107927(T).</title>
        <authorList>
            <person name="Chua K.-O."/>
            <person name="Chan K.-G."/>
            <person name="See-Too W.-S."/>
        </authorList>
    </citation>
    <scope>NUCLEOTIDE SEQUENCE [LARGE SCALE GENOMIC DNA]</scope>
    <source>
        <strain evidence="6 7">AH83</strain>
    </source>
</reference>
<evidence type="ECO:0000259" key="5">
    <source>
        <dbReference type="Pfam" id="PF03976"/>
    </source>
</evidence>
<organism evidence="6 7">
    <name type="scientific">Swingsia samuiensis</name>
    <dbReference type="NCBI Taxonomy" id="1293412"/>
    <lineage>
        <taxon>Bacteria</taxon>
        <taxon>Pseudomonadati</taxon>
        <taxon>Pseudomonadota</taxon>
        <taxon>Alphaproteobacteria</taxon>
        <taxon>Acetobacterales</taxon>
        <taxon>Acetobacteraceae</taxon>
        <taxon>Swingsia</taxon>
    </lineage>
</organism>
<dbReference type="InterPro" id="IPR022488">
    <property type="entry name" value="PPK2-related"/>
</dbReference>
<keyword evidence="7" id="KW-1185">Reference proteome</keyword>
<dbReference type="PANTHER" id="PTHR34383:SF3">
    <property type="entry name" value="POLYPHOSPHATE:AMP PHOSPHOTRANSFERASE"/>
    <property type="match status" value="1"/>
</dbReference>
<dbReference type="RefSeq" id="WP_141460951.1">
    <property type="nucleotide sequence ID" value="NZ_CP038141.1"/>
</dbReference>
<gene>
    <name evidence="6" type="ORF">E3D00_06320</name>
</gene>
<dbReference type="GO" id="GO:0008976">
    <property type="term" value="F:polyphosphate kinase activity"/>
    <property type="evidence" value="ECO:0007669"/>
    <property type="project" value="InterPro"/>
</dbReference>
<comment type="similarity">
    <text evidence="1">Belongs to the polyphosphate kinase 2 (PPK2) family. Class I subfamily.</text>
</comment>
<evidence type="ECO:0000256" key="1">
    <source>
        <dbReference type="ARBA" id="ARBA00009924"/>
    </source>
</evidence>